<sequence length="105" mass="12006">MARMADAIAQQKPSAVRLLHGKFRTRFDHEHFRQAVFFGCDKVITEIMVEANANPGGAGRPFIYWEDADVEKEARCMVKRGDVQGQWLLDLLHSRGKSLNNERYG</sequence>
<protein>
    <submittedName>
        <fullName evidence="1">Uncharacterized protein</fullName>
    </submittedName>
</protein>
<gene>
    <name evidence="1" type="ORF">OEA41_004287</name>
</gene>
<keyword evidence="2" id="KW-1185">Reference proteome</keyword>
<dbReference type="EMBL" id="JASNWA010000010">
    <property type="protein sequence ID" value="KAK3167841.1"/>
    <property type="molecule type" value="Genomic_DNA"/>
</dbReference>
<proteinExistence type="predicted"/>
<dbReference type="Proteomes" id="UP001276659">
    <property type="component" value="Unassembled WGS sequence"/>
</dbReference>
<evidence type="ECO:0000313" key="2">
    <source>
        <dbReference type="Proteomes" id="UP001276659"/>
    </source>
</evidence>
<organism evidence="1 2">
    <name type="scientific">Lepraria neglecta</name>
    <dbReference type="NCBI Taxonomy" id="209136"/>
    <lineage>
        <taxon>Eukaryota</taxon>
        <taxon>Fungi</taxon>
        <taxon>Dikarya</taxon>
        <taxon>Ascomycota</taxon>
        <taxon>Pezizomycotina</taxon>
        <taxon>Lecanoromycetes</taxon>
        <taxon>OSLEUM clade</taxon>
        <taxon>Lecanoromycetidae</taxon>
        <taxon>Lecanorales</taxon>
        <taxon>Lecanorineae</taxon>
        <taxon>Stereocaulaceae</taxon>
        <taxon>Lepraria</taxon>
    </lineage>
</organism>
<reference evidence="1" key="1">
    <citation type="submission" date="2022-11" db="EMBL/GenBank/DDBJ databases">
        <title>Chromosomal genome sequence assembly and mating type (MAT) locus characterization of the leprose asexual lichenized fungus Lepraria neglecta (Nyl.) Erichsen.</title>
        <authorList>
            <person name="Allen J.L."/>
            <person name="Pfeffer B."/>
        </authorList>
    </citation>
    <scope>NUCLEOTIDE SEQUENCE</scope>
    <source>
        <strain evidence="1">Allen 5258</strain>
    </source>
</reference>
<name>A0AAD9YYU4_9LECA</name>
<accession>A0AAD9YYU4</accession>
<dbReference type="AlphaFoldDB" id="A0AAD9YYU4"/>
<evidence type="ECO:0000313" key="1">
    <source>
        <dbReference type="EMBL" id="KAK3167841.1"/>
    </source>
</evidence>
<comment type="caution">
    <text evidence="1">The sequence shown here is derived from an EMBL/GenBank/DDBJ whole genome shotgun (WGS) entry which is preliminary data.</text>
</comment>